<evidence type="ECO:0000313" key="2">
    <source>
        <dbReference type="Proteomes" id="UP001176941"/>
    </source>
</evidence>
<reference evidence="1" key="1">
    <citation type="submission" date="2023-04" db="EMBL/GenBank/DDBJ databases">
        <authorList>
            <consortium name="ELIXIR-Norway"/>
        </authorList>
    </citation>
    <scope>NUCLEOTIDE SEQUENCE [LARGE SCALE GENOMIC DNA]</scope>
</reference>
<sequence>MEESWTSNTAVCCTNLTALNTKLWFLCQFHGQEFRRPELKCADKYSVLEFLVPKHTEYLPLLWKSWKNRTSVFNISEDLEQFLDDLLPFIKLTPTLKVSWWLTYIKKRKRILFDSTEFSLLY</sequence>
<gene>
    <name evidence="1" type="ORF">MRATA1EN1_LOCUS7358</name>
</gene>
<evidence type="ECO:0000313" key="1">
    <source>
        <dbReference type="EMBL" id="CAI9158396.1"/>
    </source>
</evidence>
<proteinExistence type="predicted"/>
<protein>
    <submittedName>
        <fullName evidence="1">Uncharacterized protein</fullName>
    </submittedName>
</protein>
<name>A0ABN8YB29_RANTA</name>
<dbReference type="Proteomes" id="UP001176941">
    <property type="component" value="Chromosome 17"/>
</dbReference>
<accession>A0ABN8YB29</accession>
<organism evidence="1 2">
    <name type="scientific">Rangifer tarandus platyrhynchus</name>
    <name type="common">Svalbard reindeer</name>
    <dbReference type="NCBI Taxonomy" id="3082113"/>
    <lineage>
        <taxon>Eukaryota</taxon>
        <taxon>Metazoa</taxon>
        <taxon>Chordata</taxon>
        <taxon>Craniata</taxon>
        <taxon>Vertebrata</taxon>
        <taxon>Euteleostomi</taxon>
        <taxon>Mammalia</taxon>
        <taxon>Eutheria</taxon>
        <taxon>Laurasiatheria</taxon>
        <taxon>Artiodactyla</taxon>
        <taxon>Ruminantia</taxon>
        <taxon>Pecora</taxon>
        <taxon>Cervidae</taxon>
        <taxon>Odocoileinae</taxon>
        <taxon>Rangifer</taxon>
    </lineage>
</organism>
<keyword evidence="2" id="KW-1185">Reference proteome</keyword>
<dbReference type="EMBL" id="OX459953">
    <property type="protein sequence ID" value="CAI9158396.1"/>
    <property type="molecule type" value="Genomic_DNA"/>
</dbReference>